<dbReference type="PANTHER" id="PTHR22930:SF206">
    <property type="entry name" value="NUCLEASE HARBI1"/>
    <property type="match status" value="1"/>
</dbReference>
<dbReference type="PANTHER" id="PTHR22930">
    <property type="match status" value="1"/>
</dbReference>
<dbReference type="AlphaFoldDB" id="A0ABD1J6T8"/>
<keyword evidence="7" id="KW-0540">Nuclease</keyword>
<evidence type="ECO:0000259" key="14">
    <source>
        <dbReference type="Pfam" id="PF13359"/>
    </source>
</evidence>
<comment type="function">
    <text evidence="12">Transposase-derived protein that may have nuclease activity. Does not have transposase activity.</text>
</comment>
<comment type="similarity">
    <text evidence="4">Belongs to the HARBI1 family.</text>
</comment>
<comment type="subcellular location">
    <subcellularLocation>
        <location evidence="3">Cytoplasm</location>
    </subcellularLocation>
    <subcellularLocation>
        <location evidence="2">Nucleus</location>
    </subcellularLocation>
</comment>
<keyword evidence="16" id="KW-1185">Reference proteome</keyword>
<dbReference type="EMBL" id="JBHFQA010000019">
    <property type="protein sequence ID" value="KAL2082784.1"/>
    <property type="molecule type" value="Genomic_DNA"/>
</dbReference>
<evidence type="ECO:0000256" key="12">
    <source>
        <dbReference type="ARBA" id="ARBA00045850"/>
    </source>
</evidence>
<protein>
    <recommendedName>
        <fullName evidence="5">Putative nuclease HARBI1</fullName>
    </recommendedName>
    <alternativeName>
        <fullName evidence="11">Harbinger transposase-derived nuclease</fullName>
    </alternativeName>
</protein>
<feature type="region of interest" description="Disordered" evidence="13">
    <location>
        <begin position="317"/>
        <end position="342"/>
    </location>
</feature>
<proteinExistence type="inferred from homology"/>
<dbReference type="GO" id="GO:0004518">
    <property type="term" value="F:nuclease activity"/>
    <property type="evidence" value="ECO:0007669"/>
    <property type="project" value="UniProtKB-KW"/>
</dbReference>
<evidence type="ECO:0000256" key="11">
    <source>
        <dbReference type="ARBA" id="ARBA00030126"/>
    </source>
</evidence>
<feature type="domain" description="DDE Tnp4" evidence="14">
    <location>
        <begin position="160"/>
        <end position="304"/>
    </location>
</feature>
<dbReference type="GO" id="GO:0005634">
    <property type="term" value="C:nucleus"/>
    <property type="evidence" value="ECO:0007669"/>
    <property type="project" value="UniProtKB-SubCell"/>
</dbReference>
<evidence type="ECO:0000313" key="16">
    <source>
        <dbReference type="Proteomes" id="UP001591681"/>
    </source>
</evidence>
<evidence type="ECO:0000256" key="1">
    <source>
        <dbReference type="ARBA" id="ARBA00001968"/>
    </source>
</evidence>
<evidence type="ECO:0000256" key="2">
    <source>
        <dbReference type="ARBA" id="ARBA00004123"/>
    </source>
</evidence>
<dbReference type="GO" id="GO:0046872">
    <property type="term" value="F:metal ion binding"/>
    <property type="evidence" value="ECO:0007669"/>
    <property type="project" value="UniProtKB-KW"/>
</dbReference>
<keyword evidence="6" id="KW-0963">Cytoplasm</keyword>
<reference evidence="15 16" key="1">
    <citation type="submission" date="2024-09" db="EMBL/GenBank/DDBJ databases">
        <title>A chromosome-level genome assembly of Gray's grenadier anchovy, Coilia grayii.</title>
        <authorList>
            <person name="Fu Z."/>
        </authorList>
    </citation>
    <scope>NUCLEOTIDE SEQUENCE [LARGE SCALE GENOMIC DNA]</scope>
    <source>
        <strain evidence="15">G4</strain>
        <tissue evidence="15">Muscle</tissue>
    </source>
</reference>
<evidence type="ECO:0000256" key="8">
    <source>
        <dbReference type="ARBA" id="ARBA00022723"/>
    </source>
</evidence>
<evidence type="ECO:0000256" key="5">
    <source>
        <dbReference type="ARBA" id="ARBA00015519"/>
    </source>
</evidence>
<evidence type="ECO:0000256" key="7">
    <source>
        <dbReference type="ARBA" id="ARBA00022722"/>
    </source>
</evidence>
<evidence type="ECO:0000256" key="9">
    <source>
        <dbReference type="ARBA" id="ARBA00022801"/>
    </source>
</evidence>
<dbReference type="GO" id="GO:0016787">
    <property type="term" value="F:hydrolase activity"/>
    <property type="evidence" value="ECO:0007669"/>
    <property type="project" value="UniProtKB-KW"/>
</dbReference>
<evidence type="ECO:0000256" key="13">
    <source>
        <dbReference type="SAM" id="MobiDB-lite"/>
    </source>
</evidence>
<name>A0ABD1J6T8_9TELE</name>
<keyword evidence="8" id="KW-0479">Metal-binding</keyword>
<evidence type="ECO:0000256" key="6">
    <source>
        <dbReference type="ARBA" id="ARBA00022490"/>
    </source>
</evidence>
<dbReference type="InterPro" id="IPR045249">
    <property type="entry name" value="HARBI1-like"/>
</dbReference>
<evidence type="ECO:0000313" key="15">
    <source>
        <dbReference type="EMBL" id="KAL2082784.1"/>
    </source>
</evidence>
<comment type="cofactor">
    <cofactor evidence="1">
        <name>a divalent metal cation</name>
        <dbReference type="ChEBI" id="CHEBI:60240"/>
    </cofactor>
</comment>
<evidence type="ECO:0000256" key="4">
    <source>
        <dbReference type="ARBA" id="ARBA00006958"/>
    </source>
</evidence>
<dbReference type="PRINTS" id="PR02086">
    <property type="entry name" value="PUTNUCHARBI1"/>
</dbReference>
<keyword evidence="9" id="KW-0378">Hydrolase</keyword>
<organism evidence="15 16">
    <name type="scientific">Coilia grayii</name>
    <name type="common">Gray's grenadier anchovy</name>
    <dbReference type="NCBI Taxonomy" id="363190"/>
    <lineage>
        <taxon>Eukaryota</taxon>
        <taxon>Metazoa</taxon>
        <taxon>Chordata</taxon>
        <taxon>Craniata</taxon>
        <taxon>Vertebrata</taxon>
        <taxon>Euteleostomi</taxon>
        <taxon>Actinopterygii</taxon>
        <taxon>Neopterygii</taxon>
        <taxon>Teleostei</taxon>
        <taxon>Clupei</taxon>
        <taxon>Clupeiformes</taxon>
        <taxon>Clupeoidei</taxon>
        <taxon>Engraulidae</taxon>
        <taxon>Coilinae</taxon>
        <taxon>Coilia</taxon>
    </lineage>
</organism>
<dbReference type="Pfam" id="PF13359">
    <property type="entry name" value="DDE_Tnp_4"/>
    <property type="match status" value="1"/>
</dbReference>
<gene>
    <name evidence="15" type="ORF">ACEWY4_022602</name>
</gene>
<dbReference type="InterPro" id="IPR026103">
    <property type="entry name" value="HARBI1_animal"/>
</dbReference>
<sequence length="356" mass="40036">MASPRQQTFRVVLLQFVILLKKKKRKKKQERSGRDGEEPEDDVTLCDTFEHKRYADRPAMYCRLDATVPVLRMWFDGESDIRTDFRLTRAAMISLQRLLHQYQDHGWGNELEIVHRVADSIFSNLRKAISLPGLKDLPAVGQGFVALSGTPAFNNVVGAIDGSHIRIKPPAPHRLDYLNYKGFYSINMQAICDADGRFLDIFVGYPGSVHDTRVMKNSPFYRKACYPPPGHIILGDGGYPCLQTPISLITPYKEPVRGVMQQRFNYHHAKAKNIIERVFGIMKTLEVAPAFATKVICSCAFLHNVCLENGDSKREPDVDIIDGFDPPPPPQDPQPEASGNVLRDTLAARVSEGVTM</sequence>
<accession>A0ABD1J6T8</accession>
<evidence type="ECO:0000256" key="10">
    <source>
        <dbReference type="ARBA" id="ARBA00023242"/>
    </source>
</evidence>
<comment type="caution">
    <text evidence="15">The sequence shown here is derived from an EMBL/GenBank/DDBJ whole genome shotgun (WGS) entry which is preliminary data.</text>
</comment>
<dbReference type="InterPro" id="IPR027806">
    <property type="entry name" value="HARBI1_dom"/>
</dbReference>
<evidence type="ECO:0000256" key="3">
    <source>
        <dbReference type="ARBA" id="ARBA00004496"/>
    </source>
</evidence>
<dbReference type="Proteomes" id="UP001591681">
    <property type="component" value="Unassembled WGS sequence"/>
</dbReference>
<keyword evidence="10" id="KW-0539">Nucleus</keyword>
<dbReference type="GO" id="GO:0005737">
    <property type="term" value="C:cytoplasm"/>
    <property type="evidence" value="ECO:0007669"/>
    <property type="project" value="UniProtKB-SubCell"/>
</dbReference>